<feature type="transmembrane region" description="Helical" evidence="5">
    <location>
        <begin position="131"/>
        <end position="148"/>
    </location>
</feature>
<proteinExistence type="predicted"/>
<evidence type="ECO:0000313" key="7">
    <source>
        <dbReference type="EMBL" id="MDR7353842.1"/>
    </source>
</evidence>
<feature type="transmembrane region" description="Helical" evidence="5">
    <location>
        <begin position="169"/>
        <end position="190"/>
    </location>
</feature>
<dbReference type="PANTHER" id="PTHR39535">
    <property type="entry name" value="SPORULATION-DELAYING PROTEIN SDPB"/>
    <property type="match status" value="1"/>
</dbReference>
<protein>
    <submittedName>
        <fullName evidence="7">Antimicrobial peptide system SdpB family protein</fullName>
    </submittedName>
</protein>
<dbReference type="Proteomes" id="UP001183619">
    <property type="component" value="Unassembled WGS sequence"/>
</dbReference>
<evidence type="ECO:0000256" key="3">
    <source>
        <dbReference type="ARBA" id="ARBA00022989"/>
    </source>
</evidence>
<evidence type="ECO:0000256" key="5">
    <source>
        <dbReference type="SAM" id="Phobius"/>
    </source>
</evidence>
<keyword evidence="8" id="KW-1185">Reference proteome</keyword>
<feature type="transmembrane region" description="Helical" evidence="5">
    <location>
        <begin position="260"/>
        <end position="293"/>
    </location>
</feature>
<feature type="transmembrane region" description="Helical" evidence="5">
    <location>
        <begin position="231"/>
        <end position="253"/>
    </location>
</feature>
<evidence type="ECO:0000256" key="2">
    <source>
        <dbReference type="ARBA" id="ARBA00022692"/>
    </source>
</evidence>
<evidence type="ECO:0000256" key="4">
    <source>
        <dbReference type="ARBA" id="ARBA00023136"/>
    </source>
</evidence>
<evidence type="ECO:0000256" key="1">
    <source>
        <dbReference type="ARBA" id="ARBA00004127"/>
    </source>
</evidence>
<dbReference type="InterPro" id="IPR011020">
    <property type="entry name" value="HTTM-like"/>
</dbReference>
<dbReference type="SMART" id="SM00752">
    <property type="entry name" value="HTTM"/>
    <property type="match status" value="1"/>
</dbReference>
<feature type="transmembrane region" description="Helical" evidence="5">
    <location>
        <begin position="89"/>
        <end position="111"/>
    </location>
</feature>
<evidence type="ECO:0000313" key="8">
    <source>
        <dbReference type="Proteomes" id="UP001183619"/>
    </source>
</evidence>
<keyword evidence="3 5" id="KW-1133">Transmembrane helix</keyword>
<dbReference type="InterPro" id="IPR052964">
    <property type="entry name" value="Sporulation_signal_mat"/>
</dbReference>
<comment type="subcellular location">
    <subcellularLocation>
        <location evidence="1">Endomembrane system</location>
        <topology evidence="1">Multi-pass membrane protein</topology>
    </subcellularLocation>
</comment>
<feature type="domain" description="HTTM-like" evidence="6">
    <location>
        <begin position="24"/>
        <end position="296"/>
    </location>
</feature>
<dbReference type="RefSeq" id="WP_277103779.1">
    <property type="nucleotide sequence ID" value="NZ_BAAAJS010000014.1"/>
</dbReference>
<dbReference type="PANTHER" id="PTHR39535:SF2">
    <property type="entry name" value="HTTM DOMAIN-CONTAINING PROTEIN"/>
    <property type="match status" value="1"/>
</dbReference>
<keyword evidence="4 5" id="KW-0472">Membrane</keyword>
<accession>A0ABU2B5E8</accession>
<sequence>MNSVITRRRSFGEFLATVGTIMMEANPHRRLAGIARSLLGFGTFLTFILTPRDALFFSSESAPHGAVCEGSFSRVGLYCALAPNWTLSYVFTFIILIAVMSGVLPGIVSWIHFWFQWSFASQSPIVDGGDHIAQALALIFILFHFGDTRLTHWHNHPPNKPLPVFRLSLWWAAIILFMVQGFVVYFHAAVGKFVVPEWLNGTGVWYWISDPTFGPPSFIATPLLWIFGLPYLGQFATYLVLIVEFVLGIGCLFRSQFKKILFIIGIILHTGFAITFGLWSFLISMAALLIMHLLYFDHVKKDRSPTTSPSKRE</sequence>
<reference evidence="7 8" key="1">
    <citation type="submission" date="2023-07" db="EMBL/GenBank/DDBJ databases">
        <title>Sequencing the genomes of 1000 actinobacteria strains.</title>
        <authorList>
            <person name="Klenk H.-P."/>
        </authorList>
    </citation>
    <scope>NUCLEOTIDE SEQUENCE [LARGE SCALE GENOMIC DNA]</scope>
    <source>
        <strain evidence="7 8">DSM 44508</strain>
    </source>
</reference>
<comment type="caution">
    <text evidence="7">The sequence shown here is derived from an EMBL/GenBank/DDBJ whole genome shotgun (WGS) entry which is preliminary data.</text>
</comment>
<name>A0ABU2B5E8_9CORY</name>
<organism evidence="7 8">
    <name type="scientific">Corynebacterium felinum</name>
    <dbReference type="NCBI Taxonomy" id="131318"/>
    <lineage>
        <taxon>Bacteria</taxon>
        <taxon>Bacillati</taxon>
        <taxon>Actinomycetota</taxon>
        <taxon>Actinomycetes</taxon>
        <taxon>Mycobacteriales</taxon>
        <taxon>Corynebacteriaceae</taxon>
        <taxon>Corynebacterium</taxon>
    </lineage>
</organism>
<dbReference type="EMBL" id="JAVDYF010000001">
    <property type="protein sequence ID" value="MDR7353842.1"/>
    <property type="molecule type" value="Genomic_DNA"/>
</dbReference>
<evidence type="ECO:0000259" key="6">
    <source>
        <dbReference type="SMART" id="SM00752"/>
    </source>
</evidence>
<keyword evidence="2 5" id="KW-0812">Transmembrane</keyword>
<gene>
    <name evidence="7" type="ORF">J2S37_000380</name>
</gene>